<evidence type="ECO:0000313" key="3">
    <source>
        <dbReference type="EMBL" id="KYG63637.1"/>
    </source>
</evidence>
<organism evidence="3 4">
    <name type="scientific">Bdellovibrio bacteriovorus</name>
    <dbReference type="NCBI Taxonomy" id="959"/>
    <lineage>
        <taxon>Bacteria</taxon>
        <taxon>Pseudomonadati</taxon>
        <taxon>Bdellovibrionota</taxon>
        <taxon>Bdellovibrionia</taxon>
        <taxon>Bdellovibrionales</taxon>
        <taxon>Pseudobdellovibrionaceae</taxon>
        <taxon>Bdellovibrio</taxon>
    </lineage>
</organism>
<dbReference type="PANTHER" id="PTHR36109">
    <property type="entry name" value="MEMBRANE PROTEIN-RELATED"/>
    <property type="match status" value="1"/>
</dbReference>
<name>A0A150WIM1_BDEBC</name>
<dbReference type="Proteomes" id="UP000075320">
    <property type="component" value="Unassembled WGS sequence"/>
</dbReference>
<dbReference type="InterPro" id="IPR052948">
    <property type="entry name" value="Low_temp-induced_all0457"/>
</dbReference>
<evidence type="ECO:0000313" key="4">
    <source>
        <dbReference type="Proteomes" id="UP000075320"/>
    </source>
</evidence>
<feature type="region of interest" description="Disordered" evidence="1">
    <location>
        <begin position="168"/>
        <end position="188"/>
    </location>
</feature>
<keyword evidence="2" id="KW-1133">Transmembrane helix</keyword>
<sequence>MKQGRKVIFGIFDNRTSLENCVSTLRAEGFRPEDVSVLMAEKGDTMTFAHEKGTKAPEGAALGGGAGALVGGTLGWLVGIGAIATIPALGPLVAAGPIMAALAGVGVGGAVGGVAGALGGIGIPEYEAKRYEKFVQDGGILLSVHVDDGDWKDKAEDILEASGARDISSTSEVSQKLYKDASHRNYHP</sequence>
<keyword evidence="2" id="KW-0812">Transmembrane</keyword>
<accession>A0A150WIM1</accession>
<dbReference type="RefSeq" id="WP_061835531.1">
    <property type="nucleotide sequence ID" value="NZ_LUKE01000003.1"/>
</dbReference>
<evidence type="ECO:0008006" key="5">
    <source>
        <dbReference type="Google" id="ProtNLM"/>
    </source>
</evidence>
<feature type="transmembrane region" description="Helical" evidence="2">
    <location>
        <begin position="98"/>
        <end position="123"/>
    </location>
</feature>
<evidence type="ECO:0000256" key="1">
    <source>
        <dbReference type="SAM" id="MobiDB-lite"/>
    </source>
</evidence>
<proteinExistence type="predicted"/>
<dbReference type="EMBL" id="LUKE01000003">
    <property type="protein sequence ID" value="KYG63637.1"/>
    <property type="molecule type" value="Genomic_DNA"/>
</dbReference>
<dbReference type="PANTHER" id="PTHR36109:SF2">
    <property type="entry name" value="MEMBRANE PROTEIN"/>
    <property type="match status" value="1"/>
</dbReference>
<protein>
    <recommendedName>
        <fullName evidence="5">DUF3341 domain-containing protein</fullName>
    </recommendedName>
</protein>
<keyword evidence="4" id="KW-1185">Reference proteome</keyword>
<reference evidence="3 4" key="1">
    <citation type="submission" date="2016-03" db="EMBL/GenBank/DDBJ databases">
        <authorList>
            <person name="Ploux O."/>
        </authorList>
    </citation>
    <scope>NUCLEOTIDE SEQUENCE [LARGE SCALE GENOMIC DNA]</scope>
    <source>
        <strain evidence="3 4">R0</strain>
    </source>
</reference>
<dbReference type="OrthoDB" id="283502at2"/>
<comment type="caution">
    <text evidence="3">The sequence shown here is derived from an EMBL/GenBank/DDBJ whole genome shotgun (WGS) entry which is preliminary data.</text>
</comment>
<gene>
    <name evidence="3" type="ORF">AZI86_12460</name>
</gene>
<dbReference type="AlphaFoldDB" id="A0A150WIM1"/>
<evidence type="ECO:0000256" key="2">
    <source>
        <dbReference type="SAM" id="Phobius"/>
    </source>
</evidence>
<feature type="transmembrane region" description="Helical" evidence="2">
    <location>
        <begin position="60"/>
        <end position="86"/>
    </location>
</feature>
<feature type="compositionally biased region" description="Basic and acidic residues" evidence="1">
    <location>
        <begin position="177"/>
        <end position="188"/>
    </location>
</feature>
<keyword evidence="2" id="KW-0472">Membrane</keyword>